<name>A0A9X2WRH3_9GAMM</name>
<dbReference type="EMBL" id="JAMTCC010000003">
    <property type="protein sequence ID" value="MCT7944196.1"/>
    <property type="molecule type" value="Genomic_DNA"/>
</dbReference>
<keyword evidence="2" id="KW-1185">Reference proteome</keyword>
<organism evidence="1 2">
    <name type="scientific">Shewanella septentrionalis</name>
    <dbReference type="NCBI Taxonomy" id="2952223"/>
    <lineage>
        <taxon>Bacteria</taxon>
        <taxon>Pseudomonadati</taxon>
        <taxon>Pseudomonadota</taxon>
        <taxon>Gammaproteobacteria</taxon>
        <taxon>Alteromonadales</taxon>
        <taxon>Shewanellaceae</taxon>
        <taxon>Shewanella</taxon>
    </lineage>
</organism>
<reference evidence="1" key="1">
    <citation type="journal article" date="2023" name="Int. J. Syst. Evol. Microbiol.">
        <title>&lt;i&gt;Shewanella septentrionalis&lt;/i&gt; sp. nov. and &lt;i&gt;Shewanella holmiensis&lt;/i&gt; sp. nov., isolated from Baltic Sea water and sediments.</title>
        <authorList>
            <person name="Martin-Rodriguez A.J."/>
            <person name="Thorell K."/>
            <person name="Joffre E."/>
            <person name="Jensie-Markopoulos S."/>
            <person name="Moore E.R.B."/>
            <person name="Sjoling A."/>
        </authorList>
    </citation>
    <scope>NUCLEOTIDE SEQUENCE</scope>
    <source>
        <strain evidence="1">SP1W3</strain>
    </source>
</reference>
<dbReference type="Proteomes" id="UP001155604">
    <property type="component" value="Unassembled WGS sequence"/>
</dbReference>
<gene>
    <name evidence="1" type="ORF">NE536_02300</name>
</gene>
<evidence type="ECO:0000313" key="2">
    <source>
        <dbReference type="Proteomes" id="UP001155604"/>
    </source>
</evidence>
<dbReference type="RefSeq" id="WP_259563132.1">
    <property type="nucleotide sequence ID" value="NZ_JAMTCC010000003.1"/>
</dbReference>
<accession>A0A9X2WRH3</accession>
<protein>
    <submittedName>
        <fullName evidence="1">Uncharacterized protein</fullName>
    </submittedName>
</protein>
<proteinExistence type="predicted"/>
<dbReference type="AlphaFoldDB" id="A0A9X2WRH3"/>
<evidence type="ECO:0000313" key="1">
    <source>
        <dbReference type="EMBL" id="MCT7944196.1"/>
    </source>
</evidence>
<sequence length="76" mass="9004">MEYQSVSQFEEAYFVPYEEEWCGYVIYIERNPDRYRGGFAWSVCFDNEEIQSGLAFHFDFALGEALTYIKCSKSNQ</sequence>
<comment type="caution">
    <text evidence="1">The sequence shown here is derived from an EMBL/GenBank/DDBJ whole genome shotgun (WGS) entry which is preliminary data.</text>
</comment>